<protein>
    <submittedName>
        <fullName evidence="2">Uncharacterized protein</fullName>
    </submittedName>
</protein>
<feature type="compositionally biased region" description="Basic and acidic residues" evidence="1">
    <location>
        <begin position="62"/>
        <end position="79"/>
    </location>
</feature>
<name>A0AAV7WQM8_PLEWA</name>
<feature type="compositionally biased region" description="Basic and acidic residues" evidence="1">
    <location>
        <begin position="1"/>
        <end position="13"/>
    </location>
</feature>
<sequence>MDSEKSGLEEGLKELAGPPMDRKVPRQVGTDGTRARAQSVEKRKLKIIMDHKKTPKPAAGGKKKEEILGKPDEKKSAQE</sequence>
<feature type="region of interest" description="Disordered" evidence="1">
    <location>
        <begin position="1"/>
        <end position="79"/>
    </location>
</feature>
<evidence type="ECO:0000256" key="1">
    <source>
        <dbReference type="SAM" id="MobiDB-lite"/>
    </source>
</evidence>
<proteinExistence type="predicted"/>
<dbReference type="AlphaFoldDB" id="A0AAV7WQM8"/>
<gene>
    <name evidence="2" type="ORF">NDU88_001864</name>
</gene>
<accession>A0AAV7WQM8</accession>
<evidence type="ECO:0000313" key="2">
    <source>
        <dbReference type="EMBL" id="KAJ1214239.1"/>
    </source>
</evidence>
<feature type="compositionally biased region" description="Basic and acidic residues" evidence="1">
    <location>
        <begin position="39"/>
        <end position="52"/>
    </location>
</feature>
<dbReference type="EMBL" id="JANPWB010000001">
    <property type="protein sequence ID" value="KAJ1214239.1"/>
    <property type="molecule type" value="Genomic_DNA"/>
</dbReference>
<comment type="caution">
    <text evidence="2">The sequence shown here is derived from an EMBL/GenBank/DDBJ whole genome shotgun (WGS) entry which is preliminary data.</text>
</comment>
<keyword evidence="3" id="KW-1185">Reference proteome</keyword>
<dbReference type="Proteomes" id="UP001066276">
    <property type="component" value="Chromosome 1_1"/>
</dbReference>
<organism evidence="2 3">
    <name type="scientific">Pleurodeles waltl</name>
    <name type="common">Iberian ribbed newt</name>
    <dbReference type="NCBI Taxonomy" id="8319"/>
    <lineage>
        <taxon>Eukaryota</taxon>
        <taxon>Metazoa</taxon>
        <taxon>Chordata</taxon>
        <taxon>Craniata</taxon>
        <taxon>Vertebrata</taxon>
        <taxon>Euteleostomi</taxon>
        <taxon>Amphibia</taxon>
        <taxon>Batrachia</taxon>
        <taxon>Caudata</taxon>
        <taxon>Salamandroidea</taxon>
        <taxon>Salamandridae</taxon>
        <taxon>Pleurodelinae</taxon>
        <taxon>Pleurodeles</taxon>
    </lineage>
</organism>
<reference evidence="2" key="1">
    <citation type="journal article" date="2022" name="bioRxiv">
        <title>Sequencing and chromosome-scale assembly of the giantPleurodeles waltlgenome.</title>
        <authorList>
            <person name="Brown T."/>
            <person name="Elewa A."/>
            <person name="Iarovenko S."/>
            <person name="Subramanian E."/>
            <person name="Araus A.J."/>
            <person name="Petzold A."/>
            <person name="Susuki M."/>
            <person name="Suzuki K.-i.T."/>
            <person name="Hayashi T."/>
            <person name="Toyoda A."/>
            <person name="Oliveira C."/>
            <person name="Osipova E."/>
            <person name="Leigh N.D."/>
            <person name="Simon A."/>
            <person name="Yun M.H."/>
        </authorList>
    </citation>
    <scope>NUCLEOTIDE SEQUENCE</scope>
    <source>
        <strain evidence="2">20211129_DDA</strain>
        <tissue evidence="2">Liver</tissue>
    </source>
</reference>
<evidence type="ECO:0000313" key="3">
    <source>
        <dbReference type="Proteomes" id="UP001066276"/>
    </source>
</evidence>